<dbReference type="PANTHER" id="PTHR38454:SF1">
    <property type="entry name" value="INTEGRAL MEMBRANE PROTEIN"/>
    <property type="match status" value="1"/>
</dbReference>
<name>A0A412YST4_9FIRM</name>
<comment type="caution">
    <text evidence="2">The sequence shown here is derived from an EMBL/GenBank/DDBJ whole genome shotgun (WGS) entry which is preliminary data.</text>
</comment>
<feature type="transmembrane region" description="Helical" evidence="1">
    <location>
        <begin position="319"/>
        <end position="335"/>
    </location>
</feature>
<keyword evidence="1" id="KW-0812">Transmembrane</keyword>
<evidence type="ECO:0000313" key="3">
    <source>
        <dbReference type="Proteomes" id="UP000284543"/>
    </source>
</evidence>
<keyword evidence="1" id="KW-1133">Transmembrane helix</keyword>
<feature type="transmembrane region" description="Helical" evidence="1">
    <location>
        <begin position="355"/>
        <end position="375"/>
    </location>
</feature>
<dbReference type="Pfam" id="PF09586">
    <property type="entry name" value="YfhO"/>
    <property type="match status" value="1"/>
</dbReference>
<evidence type="ECO:0000256" key="1">
    <source>
        <dbReference type="SAM" id="Phobius"/>
    </source>
</evidence>
<gene>
    <name evidence="2" type="ORF">DWW02_29185</name>
</gene>
<dbReference type="InterPro" id="IPR018580">
    <property type="entry name" value="Uncharacterised_YfhO"/>
</dbReference>
<dbReference type="PANTHER" id="PTHR38454">
    <property type="entry name" value="INTEGRAL MEMBRANE PROTEIN-RELATED"/>
    <property type="match status" value="1"/>
</dbReference>
<evidence type="ECO:0008006" key="4">
    <source>
        <dbReference type="Google" id="ProtNLM"/>
    </source>
</evidence>
<feature type="transmembrane region" description="Helical" evidence="1">
    <location>
        <begin position="7"/>
        <end position="26"/>
    </location>
</feature>
<evidence type="ECO:0000313" key="2">
    <source>
        <dbReference type="EMBL" id="RGV68404.1"/>
    </source>
</evidence>
<dbReference type="EMBL" id="QRZM01000029">
    <property type="protein sequence ID" value="RGV68404.1"/>
    <property type="molecule type" value="Genomic_DNA"/>
</dbReference>
<organism evidence="2 3">
    <name type="scientific">Enterocloster bolteae</name>
    <dbReference type="NCBI Taxonomy" id="208479"/>
    <lineage>
        <taxon>Bacteria</taxon>
        <taxon>Bacillati</taxon>
        <taxon>Bacillota</taxon>
        <taxon>Clostridia</taxon>
        <taxon>Lachnospirales</taxon>
        <taxon>Lachnospiraceae</taxon>
        <taxon>Enterocloster</taxon>
    </lineage>
</organism>
<accession>A0A412YST4</accession>
<dbReference type="RefSeq" id="WP_118019781.1">
    <property type="nucleotide sequence ID" value="NZ_JAQEBA010000028.1"/>
</dbReference>
<protein>
    <recommendedName>
        <fullName evidence="4">YfhO family protein</fullName>
    </recommendedName>
</protein>
<feature type="transmembrane region" description="Helical" evidence="1">
    <location>
        <begin position="407"/>
        <end position="426"/>
    </location>
</feature>
<dbReference type="Proteomes" id="UP000284543">
    <property type="component" value="Unassembled WGS sequence"/>
</dbReference>
<keyword evidence="1" id="KW-0472">Membrane</keyword>
<reference evidence="2 3" key="1">
    <citation type="submission" date="2018-08" db="EMBL/GenBank/DDBJ databases">
        <title>A genome reference for cultivated species of the human gut microbiota.</title>
        <authorList>
            <person name="Zou Y."/>
            <person name="Xue W."/>
            <person name="Luo G."/>
        </authorList>
    </citation>
    <scope>NUCLEOTIDE SEQUENCE [LARGE SCALE GENOMIC DNA]</scope>
    <source>
        <strain evidence="2 3">AF14-18</strain>
    </source>
</reference>
<dbReference type="AlphaFoldDB" id="A0A412YST4"/>
<feature type="transmembrane region" description="Helical" evidence="1">
    <location>
        <begin position="292"/>
        <end position="312"/>
    </location>
</feature>
<feature type="transmembrane region" description="Helical" evidence="1">
    <location>
        <begin position="231"/>
        <end position="254"/>
    </location>
</feature>
<feature type="transmembrane region" description="Helical" evidence="1">
    <location>
        <begin position="438"/>
        <end position="461"/>
    </location>
</feature>
<feature type="transmembrane region" description="Helical" evidence="1">
    <location>
        <begin position="382"/>
        <end position="401"/>
    </location>
</feature>
<feature type="transmembrane region" description="Helical" evidence="1">
    <location>
        <begin position="102"/>
        <end position="122"/>
    </location>
</feature>
<proteinExistence type="predicted"/>
<feature type="transmembrane region" description="Helical" evidence="1">
    <location>
        <begin position="134"/>
        <end position="150"/>
    </location>
</feature>
<feature type="transmembrane region" description="Helical" evidence="1">
    <location>
        <begin position="187"/>
        <end position="211"/>
    </location>
</feature>
<sequence>MRKIKRVSLYLLSFGAPILIFSLIWWSSHIYPFGPISNMKDDLGYQYVELFSYLKHVMDGEAGLGYTFTKGLGGSSVALFAYYLSSPFNIFLPFFSQENLQIFIFVVSALKLGMCGLTQTFFLRRRFPQLKKELVFLLSICFAASYYCVLQVENIMWMDGVYMLPLMMYGVWRLVKQKKGGALTATVFAAILFNWYTAYMDCLFAVLYFGYELLKQGKRKWKEYCIECIHFCGDMILGVLLSALLFFPNVYALIQGKGGSTGGNIFSLHINGTPVNMIRGLVIGNDAGSRSLSLFCGTFVLAWFTYSLVSMYKKSRRDFTLSLLLVGIMGASLLIKPLENIWNGFRCAYSDMYRFSYLQTWLFIYLAAIGLAEVNSNASKRILLSIWTVYSVLWIILDFISPFKKQMLYMTIFSMAIVSLFSAWLLHPKHVKRKVGFIAILIFTLSELCMNGVALCGAYNWGDYTKFQDYVTAQRQLLDIVKCTDEFPFYRIEQTLNRGFDKNKSSAFFLENMSFNYNGFSHYSSAFNEELRKFSELLGYGKNDTVSLYQEPILPSDSLLGIKYVFADNDYPGLVQISDVEKNGKSIYENPYVLPMGFWASENSRKMISESNHFQFQNEIYSNILGEKMEIFKPAPYRMISHTSDEISYEINLEPGHILYGYADSEIQNLKVFIDNEYRCDYEGWLTYKVFSVGQNPGNHTVRFEKFHGLSTQIHPQFYQLDLELFYNVIENIKSNSLKINTIEEGYVDAEIVSPKAGFTMLTIPMEKGWHASVNGEKVDLEKGANTLMLVPVNTGKNYIEIHYHVPYFNVGIIISIGTMLCVGMYYLYFRKNFMNK</sequence>
<feature type="transmembrane region" description="Helical" evidence="1">
    <location>
        <begin position="808"/>
        <end position="829"/>
    </location>
</feature>